<dbReference type="InterPro" id="IPR052169">
    <property type="entry name" value="CW_Biosynth-Accessory"/>
</dbReference>
<accession>A0A0J9E5B0</accession>
<sequence>MPRCLQLGAALLVALSACAVSAQEIVLTFGGDVNFARSRETPLPDRVRKFGTHRLTDLTELLATEWDGDINFVNVETVVAERDGARQGKTFVFRSHPDQFRHLIRLGVNAFGLANNHAFDHGRSGLSATLDFFDGEDRPTRPLLYAGIGRGEDAFAPKIATVKGVRVAMSSLSFGSGSYAPREDRVGMAYLFSRGHYDKVLAGLKSAKADLKILSVHYGTENATSLNSGQAALFRRAVDEAGVHLVLGHHPHVVRAVEAIPEKSAAIFYSLGNFLFIGGAGKDGAGLGSDYGLMGKAYFSITDGAAHLNALEAVPLKGVHLKPRRPPASRAAATIRHLNRLSRSSVGDRAAAFAVTRPEAPRGLMCFGGPYPPRARAQYCRIERSLECDLPDLM</sequence>
<evidence type="ECO:0000313" key="5">
    <source>
        <dbReference type="Proteomes" id="UP000037178"/>
    </source>
</evidence>
<evidence type="ECO:0000313" key="4">
    <source>
        <dbReference type="EMBL" id="KMW57942.1"/>
    </source>
</evidence>
<dbReference type="AlphaFoldDB" id="A0A0J9E5B0"/>
<dbReference type="PATRIC" id="fig|1675527.3.peg.3047"/>
<gene>
    <name evidence="4" type="ORF">AIOL_002910</name>
</gene>
<dbReference type="Proteomes" id="UP000037178">
    <property type="component" value="Unassembled WGS sequence"/>
</dbReference>
<dbReference type="RefSeq" id="WP_082152600.1">
    <property type="nucleotide sequence ID" value="NZ_LFTY01000002.1"/>
</dbReference>
<protein>
    <submittedName>
        <fullName evidence="4">Putative enzyme of poly-gamma-glutamate biosynthesis (Capsule formation)</fullName>
    </submittedName>
</protein>
<evidence type="ECO:0000259" key="3">
    <source>
        <dbReference type="SMART" id="SM00854"/>
    </source>
</evidence>
<dbReference type="EMBL" id="LFTY01000002">
    <property type="protein sequence ID" value="KMW57942.1"/>
    <property type="molecule type" value="Genomic_DNA"/>
</dbReference>
<dbReference type="SMART" id="SM00854">
    <property type="entry name" value="PGA_cap"/>
    <property type="match status" value="1"/>
</dbReference>
<dbReference type="PANTHER" id="PTHR33393:SF11">
    <property type="entry name" value="POLYGLUTAMINE SYNTHESIS ACCESSORY PROTEIN RV0574C-RELATED"/>
    <property type="match status" value="1"/>
</dbReference>
<keyword evidence="5" id="KW-1185">Reference proteome</keyword>
<proteinExistence type="inferred from homology"/>
<feature type="domain" description="Capsule synthesis protein CapA" evidence="3">
    <location>
        <begin position="26"/>
        <end position="278"/>
    </location>
</feature>
<reference evidence="4 5" key="1">
    <citation type="submission" date="2015-06" db="EMBL/GenBank/DDBJ databases">
        <title>Draft genome sequence of an Alphaproteobacteria species associated to the Mediterranean sponge Oscarella lobularis.</title>
        <authorList>
            <person name="Jourda C."/>
            <person name="Santini S."/>
            <person name="Claverie J.-M."/>
        </authorList>
    </citation>
    <scope>NUCLEOTIDE SEQUENCE [LARGE SCALE GENOMIC DNA]</scope>
    <source>
        <strain evidence="4">IGS</strain>
    </source>
</reference>
<keyword evidence="2" id="KW-0732">Signal</keyword>
<dbReference type="STRING" id="1675527.AIOL_002910"/>
<feature type="chain" id="PRO_5005317999" evidence="2">
    <location>
        <begin position="23"/>
        <end position="394"/>
    </location>
</feature>
<evidence type="ECO:0000256" key="2">
    <source>
        <dbReference type="SAM" id="SignalP"/>
    </source>
</evidence>
<evidence type="ECO:0000256" key="1">
    <source>
        <dbReference type="ARBA" id="ARBA00005662"/>
    </source>
</evidence>
<dbReference type="SUPFAM" id="SSF56300">
    <property type="entry name" value="Metallo-dependent phosphatases"/>
    <property type="match status" value="1"/>
</dbReference>
<dbReference type="Gene3D" id="3.60.21.10">
    <property type="match status" value="1"/>
</dbReference>
<dbReference type="PROSITE" id="PS51257">
    <property type="entry name" value="PROKAR_LIPOPROTEIN"/>
    <property type="match status" value="1"/>
</dbReference>
<dbReference type="OrthoDB" id="9810718at2"/>
<organism evidence="4 5">
    <name type="scientific">Candidatus Rhodobacter oscarellae</name>
    <dbReference type="NCBI Taxonomy" id="1675527"/>
    <lineage>
        <taxon>Bacteria</taxon>
        <taxon>Pseudomonadati</taxon>
        <taxon>Pseudomonadota</taxon>
        <taxon>Alphaproteobacteria</taxon>
        <taxon>Rhodobacterales</taxon>
        <taxon>Rhodobacter group</taxon>
        <taxon>Rhodobacter</taxon>
    </lineage>
</organism>
<dbReference type="InterPro" id="IPR029052">
    <property type="entry name" value="Metallo-depent_PP-like"/>
</dbReference>
<feature type="signal peptide" evidence="2">
    <location>
        <begin position="1"/>
        <end position="22"/>
    </location>
</feature>
<name>A0A0J9E5B0_9RHOB</name>
<comment type="similarity">
    <text evidence="1">Belongs to the CapA family.</text>
</comment>
<comment type="caution">
    <text evidence="4">The sequence shown here is derived from an EMBL/GenBank/DDBJ whole genome shotgun (WGS) entry which is preliminary data.</text>
</comment>
<dbReference type="PANTHER" id="PTHR33393">
    <property type="entry name" value="POLYGLUTAMINE SYNTHESIS ACCESSORY PROTEIN RV0574C-RELATED"/>
    <property type="match status" value="1"/>
</dbReference>
<dbReference type="InterPro" id="IPR019079">
    <property type="entry name" value="Capsule_synth_CapA"/>
</dbReference>
<dbReference type="CDD" id="cd07381">
    <property type="entry name" value="MPP_CapA"/>
    <property type="match status" value="1"/>
</dbReference>
<dbReference type="Pfam" id="PF09587">
    <property type="entry name" value="PGA_cap"/>
    <property type="match status" value="1"/>
</dbReference>